<dbReference type="PANTHER" id="PTHR30250:SF11">
    <property type="entry name" value="O-ANTIGEN TRANSPORTER-RELATED"/>
    <property type="match status" value="1"/>
</dbReference>
<dbReference type="PANTHER" id="PTHR30250">
    <property type="entry name" value="PST FAMILY PREDICTED COLANIC ACID TRANSPORTER"/>
    <property type="match status" value="1"/>
</dbReference>
<dbReference type="AlphaFoldDB" id="A0A1F5H6G5"/>
<feature type="transmembrane region" description="Helical" evidence="6">
    <location>
        <begin position="296"/>
        <end position="315"/>
    </location>
</feature>
<feature type="transmembrane region" description="Helical" evidence="6">
    <location>
        <begin position="388"/>
        <end position="411"/>
    </location>
</feature>
<keyword evidence="5 6" id="KW-0472">Membrane</keyword>
<feature type="transmembrane region" description="Helical" evidence="6">
    <location>
        <begin position="126"/>
        <end position="145"/>
    </location>
</feature>
<dbReference type="Proteomes" id="UP000177039">
    <property type="component" value="Unassembled WGS sequence"/>
</dbReference>
<gene>
    <name evidence="7" type="ORF">A3B54_03195</name>
</gene>
<evidence type="ECO:0000313" key="7">
    <source>
        <dbReference type="EMBL" id="OGD99668.1"/>
    </source>
</evidence>
<feature type="transmembrane region" description="Helical" evidence="6">
    <location>
        <begin position="20"/>
        <end position="42"/>
    </location>
</feature>
<dbReference type="InterPro" id="IPR050833">
    <property type="entry name" value="Poly_Biosynth_Transport"/>
</dbReference>
<name>A0A1F5H6G5_9BACT</name>
<dbReference type="EMBL" id="MFBT01000012">
    <property type="protein sequence ID" value="OGD99668.1"/>
    <property type="molecule type" value="Genomic_DNA"/>
</dbReference>
<reference evidence="7 8" key="1">
    <citation type="journal article" date="2016" name="Nat. Commun.">
        <title>Thousands of microbial genomes shed light on interconnected biogeochemical processes in an aquifer system.</title>
        <authorList>
            <person name="Anantharaman K."/>
            <person name="Brown C.T."/>
            <person name="Hug L.A."/>
            <person name="Sharon I."/>
            <person name="Castelle C.J."/>
            <person name="Probst A.J."/>
            <person name="Thomas B.C."/>
            <person name="Singh A."/>
            <person name="Wilkins M.J."/>
            <person name="Karaoz U."/>
            <person name="Brodie E.L."/>
            <person name="Williams K.H."/>
            <person name="Hubbard S.S."/>
            <person name="Banfield J.F."/>
        </authorList>
    </citation>
    <scope>NUCLEOTIDE SEQUENCE [LARGE SCALE GENOMIC DNA]</scope>
</reference>
<evidence type="ECO:0000256" key="6">
    <source>
        <dbReference type="SAM" id="Phobius"/>
    </source>
</evidence>
<evidence type="ECO:0000256" key="1">
    <source>
        <dbReference type="ARBA" id="ARBA00004651"/>
    </source>
</evidence>
<evidence type="ECO:0000256" key="3">
    <source>
        <dbReference type="ARBA" id="ARBA00022692"/>
    </source>
</evidence>
<feature type="transmembrane region" description="Helical" evidence="6">
    <location>
        <begin position="253"/>
        <end position="275"/>
    </location>
</feature>
<dbReference type="Pfam" id="PF13440">
    <property type="entry name" value="Polysacc_synt_3"/>
    <property type="match status" value="1"/>
</dbReference>
<feature type="transmembrane region" description="Helical" evidence="6">
    <location>
        <begin position="157"/>
        <end position="177"/>
    </location>
</feature>
<keyword evidence="3 6" id="KW-0812">Transmembrane</keyword>
<evidence type="ECO:0000256" key="5">
    <source>
        <dbReference type="ARBA" id="ARBA00023136"/>
    </source>
</evidence>
<comment type="caution">
    <text evidence="7">The sequence shown here is derived from an EMBL/GenBank/DDBJ whole genome shotgun (WGS) entry which is preliminary data.</text>
</comment>
<keyword evidence="2" id="KW-1003">Cell membrane</keyword>
<feature type="transmembrane region" description="Helical" evidence="6">
    <location>
        <begin position="223"/>
        <end position="241"/>
    </location>
</feature>
<feature type="transmembrane region" description="Helical" evidence="6">
    <location>
        <begin position="335"/>
        <end position="357"/>
    </location>
</feature>
<proteinExistence type="predicted"/>
<feature type="transmembrane region" description="Helical" evidence="6">
    <location>
        <begin position="90"/>
        <end position="114"/>
    </location>
</feature>
<feature type="transmembrane region" description="Helical" evidence="6">
    <location>
        <begin position="183"/>
        <end position="203"/>
    </location>
</feature>
<comment type="subcellular location">
    <subcellularLocation>
        <location evidence="1">Cell membrane</location>
        <topology evidence="1">Multi-pass membrane protein</topology>
    </subcellularLocation>
</comment>
<evidence type="ECO:0000256" key="2">
    <source>
        <dbReference type="ARBA" id="ARBA00022475"/>
    </source>
</evidence>
<feature type="transmembrane region" description="Helical" evidence="6">
    <location>
        <begin position="364"/>
        <end position="382"/>
    </location>
</feature>
<keyword evidence="4 6" id="KW-1133">Transmembrane helix</keyword>
<sequence length="421" mass="45968">MLTYLKSLLATDTGKDTSIVVIGTIINAVIGGLFFLFAPRILDNPANFGLFATVISTGLMMAAIANFGLDTGIFKFAYKGSTETNAILSLALRTYMILGLIVAILGVFIAPAVANLLGQPVLTQPLRIAFLGTIFILLTNFFVAALQAKQKFIESSIVNISASLARIIILAIGFYFFSAGLYFLTTLFFFVNIVSVIVGKFFLPLKIEKTKKRLASAYFKYNFWVASALIISSIPFDNYILLKLAGPFQTGLYAAPFKLFTFSYQIGGNFTRVLASRLASFDSDQKAARFALKASIMPLIFILAPLFLITASPYIPLILGKGYLATPATSQILRIIGIGFIFFFASTIPSSLILYYFGKSSVSFIITSVRYILFIILLVILVPSQKAVGGALAFSITEFAAFILMSAYVILKFAKVKNDKH</sequence>
<dbReference type="GO" id="GO:0005886">
    <property type="term" value="C:plasma membrane"/>
    <property type="evidence" value="ECO:0007669"/>
    <property type="project" value="UniProtKB-SubCell"/>
</dbReference>
<accession>A0A1F5H6G5</accession>
<feature type="transmembrane region" description="Helical" evidence="6">
    <location>
        <begin position="48"/>
        <end position="69"/>
    </location>
</feature>
<evidence type="ECO:0000256" key="4">
    <source>
        <dbReference type="ARBA" id="ARBA00022989"/>
    </source>
</evidence>
<organism evidence="7 8">
    <name type="scientific">Candidatus Curtissbacteria bacterium RIFCSPLOWO2_01_FULL_42_50</name>
    <dbReference type="NCBI Taxonomy" id="1797730"/>
    <lineage>
        <taxon>Bacteria</taxon>
        <taxon>Candidatus Curtissiibacteriota</taxon>
    </lineage>
</organism>
<evidence type="ECO:0000313" key="8">
    <source>
        <dbReference type="Proteomes" id="UP000177039"/>
    </source>
</evidence>
<evidence type="ECO:0008006" key="9">
    <source>
        <dbReference type="Google" id="ProtNLM"/>
    </source>
</evidence>
<protein>
    <recommendedName>
        <fullName evidence="9">Polysaccharide biosynthesis protein C-terminal domain-containing protein</fullName>
    </recommendedName>
</protein>